<dbReference type="GO" id="GO:0003700">
    <property type="term" value="F:DNA-binding transcription factor activity"/>
    <property type="evidence" value="ECO:0007669"/>
    <property type="project" value="TreeGrafter"/>
</dbReference>
<dbReference type="Proteomes" id="UP000094256">
    <property type="component" value="Chromosome"/>
</dbReference>
<sequence length="148" mass="16228">MQLTRYTDYAIRIMLHVGSHDELSSIAQIADAYRISKNHLMKVVQHLGQGGFLETIRGRNGGLRLGRPAEEITLGQLVRHTEQGFTLVDCSTCLVAPACTVPRILGEATQAFLAVLDRYTVADILSRKVDMRNLFGGASSLGEVMAEI</sequence>
<gene>
    <name evidence="2" type="ORF">AWL63_00605</name>
</gene>
<dbReference type="PROSITE" id="PS51197">
    <property type="entry name" value="HTH_RRF2_2"/>
    <property type="match status" value="1"/>
</dbReference>
<dbReference type="PANTHER" id="PTHR33221">
    <property type="entry name" value="WINGED HELIX-TURN-HELIX TRANSCRIPTIONAL REGULATOR, RRF2 FAMILY"/>
    <property type="match status" value="1"/>
</dbReference>
<dbReference type="AlphaFoldDB" id="A0A1B3ZG47"/>
<protein>
    <submittedName>
        <fullName evidence="2">Rrf2 family transcriptional regulator</fullName>
    </submittedName>
</protein>
<dbReference type="STRING" id="1560345.AWL63_00605"/>
<name>A0A1B3ZG47_9SPHN</name>
<dbReference type="GO" id="GO:0005829">
    <property type="term" value="C:cytosol"/>
    <property type="evidence" value="ECO:0007669"/>
    <property type="project" value="TreeGrafter"/>
</dbReference>
<keyword evidence="1" id="KW-0238">DNA-binding</keyword>
<dbReference type="OrthoDB" id="9802344at2"/>
<dbReference type="PANTHER" id="PTHR33221:SF4">
    <property type="entry name" value="HTH-TYPE TRANSCRIPTIONAL REPRESSOR NSRR"/>
    <property type="match status" value="1"/>
</dbReference>
<dbReference type="GO" id="GO:0003677">
    <property type="term" value="F:DNA binding"/>
    <property type="evidence" value="ECO:0007669"/>
    <property type="project" value="UniProtKB-KW"/>
</dbReference>
<dbReference type="InterPro" id="IPR036388">
    <property type="entry name" value="WH-like_DNA-bd_sf"/>
</dbReference>
<organism evidence="2 3">
    <name type="scientific">Sphingomonas panacis</name>
    <dbReference type="NCBI Taxonomy" id="1560345"/>
    <lineage>
        <taxon>Bacteria</taxon>
        <taxon>Pseudomonadati</taxon>
        <taxon>Pseudomonadota</taxon>
        <taxon>Alphaproteobacteria</taxon>
        <taxon>Sphingomonadales</taxon>
        <taxon>Sphingomonadaceae</taxon>
        <taxon>Sphingomonas</taxon>
    </lineage>
</organism>
<dbReference type="InterPro" id="IPR000944">
    <property type="entry name" value="Tscrpt_reg_Rrf2"/>
</dbReference>
<dbReference type="SUPFAM" id="SSF46785">
    <property type="entry name" value="Winged helix' DNA-binding domain"/>
    <property type="match status" value="1"/>
</dbReference>
<dbReference type="Pfam" id="PF02082">
    <property type="entry name" value="Rrf2"/>
    <property type="match status" value="1"/>
</dbReference>
<dbReference type="RefSeq" id="WP_069206897.1">
    <property type="nucleotide sequence ID" value="NZ_CP014168.1"/>
</dbReference>
<evidence type="ECO:0000313" key="3">
    <source>
        <dbReference type="Proteomes" id="UP000094256"/>
    </source>
</evidence>
<evidence type="ECO:0000313" key="2">
    <source>
        <dbReference type="EMBL" id="AOH86390.1"/>
    </source>
</evidence>
<evidence type="ECO:0000256" key="1">
    <source>
        <dbReference type="ARBA" id="ARBA00023125"/>
    </source>
</evidence>
<keyword evidence="3" id="KW-1185">Reference proteome</keyword>
<proteinExistence type="predicted"/>
<dbReference type="Gene3D" id="1.10.10.10">
    <property type="entry name" value="Winged helix-like DNA-binding domain superfamily/Winged helix DNA-binding domain"/>
    <property type="match status" value="1"/>
</dbReference>
<dbReference type="KEGG" id="span:AWL63_00605"/>
<accession>A0A1B3ZG47</accession>
<dbReference type="EMBL" id="CP014168">
    <property type="protein sequence ID" value="AOH86390.1"/>
    <property type="molecule type" value="Genomic_DNA"/>
</dbReference>
<dbReference type="NCBIfam" id="TIGR00738">
    <property type="entry name" value="rrf2_super"/>
    <property type="match status" value="1"/>
</dbReference>
<reference evidence="2 3" key="1">
    <citation type="submission" date="2016-01" db="EMBL/GenBank/DDBJ databases">
        <title>Complete genome and mega plasmid sequence of Sphingomonas panacis DCY99 elicits systemic resistance in rice to Xanthomonas oryzae.</title>
        <authorList>
            <person name="Kim Y.J."/>
            <person name="Yang D.C."/>
            <person name="Sing P."/>
        </authorList>
    </citation>
    <scope>NUCLEOTIDE SEQUENCE [LARGE SCALE GENOMIC DNA]</scope>
    <source>
        <strain evidence="2 3">DCY99</strain>
    </source>
</reference>
<dbReference type="InterPro" id="IPR036390">
    <property type="entry name" value="WH_DNA-bd_sf"/>
</dbReference>